<dbReference type="GeneID" id="33898319"/>
<name>A0AAX2CLH7_9BACI</name>
<dbReference type="RefSeq" id="WP_012095536.1">
    <property type="nucleotide sequence ID" value="NZ_CP024096.1"/>
</dbReference>
<dbReference type="AlphaFoldDB" id="A0AAX2CLH7"/>
<organism evidence="1 2">
    <name type="scientific">Bacillus cytotoxicus</name>
    <dbReference type="NCBI Taxonomy" id="580165"/>
    <lineage>
        <taxon>Bacteria</taxon>
        <taxon>Bacillati</taxon>
        <taxon>Bacillota</taxon>
        <taxon>Bacilli</taxon>
        <taxon>Bacillales</taxon>
        <taxon>Bacillaceae</taxon>
        <taxon>Bacillus</taxon>
        <taxon>Bacillus cereus group</taxon>
    </lineage>
</organism>
<evidence type="ECO:0000313" key="1">
    <source>
        <dbReference type="EMBL" id="SCM01249.1"/>
    </source>
</evidence>
<accession>A0AAX2CLH7</accession>
<protein>
    <recommendedName>
        <fullName evidence="3">Delta-aminolevulinic acid dehydratase</fullName>
    </recommendedName>
</protein>
<dbReference type="EMBL" id="FMIK01000047">
    <property type="protein sequence ID" value="SCM01249.1"/>
    <property type="molecule type" value="Genomic_DNA"/>
</dbReference>
<evidence type="ECO:0008006" key="3">
    <source>
        <dbReference type="Google" id="ProtNLM"/>
    </source>
</evidence>
<dbReference type="Proteomes" id="UP000242164">
    <property type="component" value="Unassembled WGS sequence"/>
</dbReference>
<reference evidence="1 2" key="1">
    <citation type="submission" date="2016-08" db="EMBL/GenBank/DDBJ databases">
        <authorList>
            <person name="Loux V."/>
            <person name="Rue O."/>
        </authorList>
    </citation>
    <scope>NUCLEOTIDE SEQUENCE [LARGE SCALE GENOMIC DNA]</scope>
    <source>
        <strain evidence="1 2">AFSSA_08CEB44bac</strain>
    </source>
</reference>
<gene>
    <name evidence="1" type="ORF">BCB44BAC_03465</name>
</gene>
<comment type="caution">
    <text evidence="1">The sequence shown here is derived from an EMBL/GenBank/DDBJ whole genome shotgun (WGS) entry which is preliminary data.</text>
</comment>
<sequence>MNIALVVGDYSDLEAQSLRSTLECFGARVITYWIGRPRDLMEVLSGEVLYDDINYIVFCFHGDEGEMIMGELAEEVYEENEPRGNFGVTEISKYARLHNKHIFNSGCTLGNRKLAEAFLNSGAKTYIGSVDDVDGNAALMFIIRLFYGLINHKQTITEAFQTAKTIDDETYTFQLYR</sequence>
<proteinExistence type="predicted"/>
<evidence type="ECO:0000313" key="2">
    <source>
        <dbReference type="Proteomes" id="UP000242164"/>
    </source>
</evidence>